<accession>A0AAQ3T0P9</accession>
<dbReference type="SUPFAM" id="SSF56672">
    <property type="entry name" value="DNA/RNA polymerases"/>
    <property type="match status" value="1"/>
</dbReference>
<keyword evidence="3" id="KW-1185">Reference proteome</keyword>
<dbReference type="Proteomes" id="UP001341281">
    <property type="component" value="Chromosome 03"/>
</dbReference>
<reference evidence="2 3" key="1">
    <citation type="submission" date="2024-02" db="EMBL/GenBank/DDBJ databases">
        <title>High-quality chromosome-scale genome assembly of Pensacola bahiagrass (Paspalum notatum Flugge var. saurae).</title>
        <authorList>
            <person name="Vega J.M."/>
            <person name="Podio M."/>
            <person name="Orjuela J."/>
            <person name="Siena L.A."/>
            <person name="Pessino S.C."/>
            <person name="Combes M.C."/>
            <person name="Mariac C."/>
            <person name="Albertini E."/>
            <person name="Pupilli F."/>
            <person name="Ortiz J.P.A."/>
            <person name="Leblanc O."/>
        </authorList>
    </citation>
    <scope>NUCLEOTIDE SEQUENCE [LARGE SCALE GENOMIC DNA]</scope>
    <source>
        <strain evidence="2">R1</strain>
        <tissue evidence="2">Leaf</tissue>
    </source>
</reference>
<dbReference type="CDD" id="cd09272">
    <property type="entry name" value="RNase_HI_RT_Ty1"/>
    <property type="match status" value="1"/>
</dbReference>
<evidence type="ECO:0000313" key="3">
    <source>
        <dbReference type="Proteomes" id="UP001341281"/>
    </source>
</evidence>
<evidence type="ECO:0000313" key="2">
    <source>
        <dbReference type="EMBL" id="WVZ64276.1"/>
    </source>
</evidence>
<feature type="domain" description="Reverse transcriptase Ty1/copia-type" evidence="1">
    <location>
        <begin position="24"/>
        <end position="208"/>
    </location>
</feature>
<dbReference type="PANTHER" id="PTHR11439:SF483">
    <property type="entry name" value="PEPTIDE SYNTHASE GLIP-LIKE, PUTATIVE (AFU_ORTHOLOGUE AFUA_3G12920)-RELATED"/>
    <property type="match status" value="1"/>
</dbReference>
<evidence type="ECO:0000259" key="1">
    <source>
        <dbReference type="Pfam" id="PF07727"/>
    </source>
</evidence>
<dbReference type="Pfam" id="PF07727">
    <property type="entry name" value="RVT_2"/>
    <property type="match status" value="1"/>
</dbReference>
<organism evidence="2 3">
    <name type="scientific">Paspalum notatum var. saurae</name>
    <dbReference type="NCBI Taxonomy" id="547442"/>
    <lineage>
        <taxon>Eukaryota</taxon>
        <taxon>Viridiplantae</taxon>
        <taxon>Streptophyta</taxon>
        <taxon>Embryophyta</taxon>
        <taxon>Tracheophyta</taxon>
        <taxon>Spermatophyta</taxon>
        <taxon>Magnoliopsida</taxon>
        <taxon>Liliopsida</taxon>
        <taxon>Poales</taxon>
        <taxon>Poaceae</taxon>
        <taxon>PACMAD clade</taxon>
        <taxon>Panicoideae</taxon>
        <taxon>Andropogonodae</taxon>
        <taxon>Paspaleae</taxon>
        <taxon>Paspalinae</taxon>
        <taxon>Paspalum</taxon>
    </lineage>
</organism>
<name>A0AAQ3T0P9_PASNO</name>
<dbReference type="AlphaFoldDB" id="A0AAQ3T0P9"/>
<dbReference type="EMBL" id="CP144747">
    <property type="protein sequence ID" value="WVZ64276.1"/>
    <property type="molecule type" value="Genomic_DNA"/>
</dbReference>
<sequence length="441" mass="50879">MRPVHWLLWTLEAKPKGARQRDTLKLKAIRFLLAYATRHDMKLYQMDVKSAFLNGYTNELVYVEQPPGFEDPNNPNHVYRLSKALYGLKQAPRAWYERLRDFLIEKGFKIGQVDTTLFTKKMDNDLFVCQLYVDDIIFGSTNDELCKEFGNMMAKEFEMSMIGELTFFLGFQIKQLKEGTFIYQKKYTRDLLKRFKMDDCKPIETPMATNAKLEADESGIKVDQTLYRSMIGSLLYLCASRLDIMFSVCLCARFQADPRESHLFVVKRILRYLKHTPSIGLWYPKGASFELLGYSDSDFAGCRVERKCTSGGCYLLGRSLVSWSSKKQNCVSLSTAEAEYIAAGSSCAQLLYMKQTLLDYRVKLSRIPLLCDNESAVKLDNNLHIDIRHHFIRDHVAKGDILLQNVGTKEQLADIFTKPLDESNFCRLRSELNVLDARMIM</sequence>
<protein>
    <recommendedName>
        <fullName evidence="1">Reverse transcriptase Ty1/copia-type domain-containing protein</fullName>
    </recommendedName>
</protein>
<dbReference type="InterPro" id="IPR013103">
    <property type="entry name" value="RVT_2"/>
</dbReference>
<dbReference type="InterPro" id="IPR043502">
    <property type="entry name" value="DNA/RNA_pol_sf"/>
</dbReference>
<proteinExistence type="predicted"/>
<gene>
    <name evidence="2" type="ORF">U9M48_013824</name>
</gene>
<dbReference type="PANTHER" id="PTHR11439">
    <property type="entry name" value="GAG-POL-RELATED RETROTRANSPOSON"/>
    <property type="match status" value="1"/>
</dbReference>